<keyword evidence="2" id="KW-1185">Reference proteome</keyword>
<dbReference type="Proteomes" id="UP000663981">
    <property type="component" value="Unassembled WGS sequence"/>
</dbReference>
<reference evidence="1 2" key="1">
    <citation type="submission" date="2021-03" db="EMBL/GenBank/DDBJ databases">
        <title>Whole genome sequence of Metabacillus bambusae BG109.</title>
        <authorList>
            <person name="Jeong J.W."/>
        </authorList>
    </citation>
    <scope>NUCLEOTIDE SEQUENCE [LARGE SCALE GENOMIC DNA]</scope>
    <source>
        <strain evidence="1 2">BG109</strain>
    </source>
</reference>
<evidence type="ECO:0000313" key="1">
    <source>
        <dbReference type="EMBL" id="MBO1510949.1"/>
    </source>
</evidence>
<organism evidence="1 2">
    <name type="scientific">Metabacillus bambusae</name>
    <dbReference type="NCBI Taxonomy" id="2795218"/>
    <lineage>
        <taxon>Bacteria</taxon>
        <taxon>Bacillati</taxon>
        <taxon>Bacillota</taxon>
        <taxon>Bacilli</taxon>
        <taxon>Bacillales</taxon>
        <taxon>Bacillaceae</taxon>
        <taxon>Metabacillus</taxon>
    </lineage>
</organism>
<gene>
    <name evidence="1" type="ORF">I7822_04480</name>
</gene>
<dbReference type="RefSeq" id="WP_207975556.1">
    <property type="nucleotide sequence ID" value="NZ_JAGDEL010000002.1"/>
</dbReference>
<comment type="caution">
    <text evidence="1">The sequence shown here is derived from an EMBL/GenBank/DDBJ whole genome shotgun (WGS) entry which is preliminary data.</text>
</comment>
<sequence>MRRSALLLFTIVIYLTGCGEISERHNQENSKTTEVATTNSTMENKNEEKRNAEIKEQSIISAQAIYIGLMDTHTIEVMINNQPLAIQINEEQFKILEPLNTNKQIHIEYYYNDETSQNILDKVEVH</sequence>
<proteinExistence type="predicted"/>
<name>A0ABS3MYI3_9BACI</name>
<evidence type="ECO:0000313" key="2">
    <source>
        <dbReference type="Proteomes" id="UP000663981"/>
    </source>
</evidence>
<protein>
    <recommendedName>
        <fullName evidence="3">DUF3221 domain-containing protein</fullName>
    </recommendedName>
</protein>
<dbReference type="EMBL" id="JAGDEL010000002">
    <property type="protein sequence ID" value="MBO1510949.1"/>
    <property type="molecule type" value="Genomic_DNA"/>
</dbReference>
<accession>A0ABS3MYI3</accession>
<evidence type="ECO:0008006" key="3">
    <source>
        <dbReference type="Google" id="ProtNLM"/>
    </source>
</evidence>